<evidence type="ECO:0000256" key="2">
    <source>
        <dbReference type="ARBA" id="ARBA00022692"/>
    </source>
</evidence>
<feature type="domain" description="O-antigen ligase-related" evidence="6">
    <location>
        <begin position="95"/>
        <end position="230"/>
    </location>
</feature>
<gene>
    <name evidence="7" type="ORF">PSDVSF_23570</name>
</gene>
<evidence type="ECO:0000256" key="1">
    <source>
        <dbReference type="ARBA" id="ARBA00004141"/>
    </source>
</evidence>
<keyword evidence="8" id="KW-1185">Reference proteome</keyword>
<evidence type="ECO:0000256" key="3">
    <source>
        <dbReference type="ARBA" id="ARBA00022989"/>
    </source>
</evidence>
<evidence type="ECO:0000313" key="7">
    <source>
        <dbReference type="EMBL" id="BCS89115.1"/>
    </source>
</evidence>
<evidence type="ECO:0000256" key="5">
    <source>
        <dbReference type="SAM" id="Phobius"/>
    </source>
</evidence>
<evidence type="ECO:0000256" key="4">
    <source>
        <dbReference type="ARBA" id="ARBA00023136"/>
    </source>
</evidence>
<feature type="transmembrane region" description="Helical" evidence="5">
    <location>
        <begin position="25"/>
        <end position="44"/>
    </location>
</feature>
<comment type="subcellular location">
    <subcellularLocation>
        <location evidence="1">Membrane</location>
        <topology evidence="1">Multi-pass membrane protein</topology>
    </subcellularLocation>
</comment>
<evidence type="ECO:0000313" key="8">
    <source>
        <dbReference type="Proteomes" id="UP001053296"/>
    </source>
</evidence>
<keyword evidence="3 5" id="KW-1133">Transmembrane helix</keyword>
<feature type="transmembrane region" description="Helical" evidence="5">
    <location>
        <begin position="56"/>
        <end position="77"/>
    </location>
</feature>
<keyword evidence="2 5" id="KW-0812">Transmembrane</keyword>
<feature type="transmembrane region" description="Helical" evidence="5">
    <location>
        <begin position="97"/>
        <end position="125"/>
    </location>
</feature>
<accession>A0ABM7P836</accession>
<evidence type="ECO:0000259" key="6">
    <source>
        <dbReference type="Pfam" id="PF04932"/>
    </source>
</evidence>
<sequence length="309" mass="33955">MLSFLCVVSFADVPAVIVADKIVKVICGVCVLSLLLLVIAPHVAAQSTVIWRLNGIMIHCQRLSLLAGIGLILKAALWKHAEVQPTQYPLRSSFSVLLLFGTLLATRSRSVMTYVFICVVGVYFWKSRARGRILMVVGGALLAAVLIFCMDDVRTVYSRQESNDATLTGRVTVWEKSIEMIALKPWLGSGYTSFSSDLTADFFTEFIAPHAHNTWINVSFELGLIGASMLTAFLLFGLLHLWRVYRREGQVGFAGGLLVFSILCGLTGVVFGGRASPPTCMTLLLVLQELHSYKMKSRNESFTVANVRG</sequence>
<dbReference type="InterPro" id="IPR051533">
    <property type="entry name" value="WaaL-like"/>
</dbReference>
<protein>
    <recommendedName>
        <fullName evidence="6">O-antigen ligase-related domain-containing protein</fullName>
    </recommendedName>
</protein>
<name>A0ABM7P836_9BACT</name>
<dbReference type="PANTHER" id="PTHR37422">
    <property type="entry name" value="TEICHURONIC ACID BIOSYNTHESIS PROTEIN TUAE"/>
    <property type="match status" value="1"/>
</dbReference>
<organism evidence="7 8">
    <name type="scientific">Pseudodesulfovibrio sediminis</name>
    <dbReference type="NCBI Taxonomy" id="2810563"/>
    <lineage>
        <taxon>Bacteria</taxon>
        <taxon>Pseudomonadati</taxon>
        <taxon>Thermodesulfobacteriota</taxon>
        <taxon>Desulfovibrionia</taxon>
        <taxon>Desulfovibrionales</taxon>
        <taxon>Desulfovibrionaceae</taxon>
    </lineage>
</organism>
<dbReference type="InterPro" id="IPR007016">
    <property type="entry name" value="O-antigen_ligase-rel_domated"/>
</dbReference>
<keyword evidence="4 5" id="KW-0472">Membrane</keyword>
<dbReference type="PANTHER" id="PTHR37422:SF13">
    <property type="entry name" value="LIPOPOLYSACCHARIDE BIOSYNTHESIS PROTEIN PA4999-RELATED"/>
    <property type="match status" value="1"/>
</dbReference>
<reference evidence="7" key="1">
    <citation type="journal article" date="2022" name="Arch. Microbiol.">
        <title>Pseudodesulfovibrio sediminis sp. nov., a mesophilic and neutrophilic sulfate-reducing bacterium isolated from sediment of a brackish lake.</title>
        <authorList>
            <person name="Takahashi A."/>
            <person name="Kojima H."/>
            <person name="Watanabe M."/>
            <person name="Fukui M."/>
        </authorList>
    </citation>
    <scope>NUCLEOTIDE SEQUENCE</scope>
    <source>
        <strain evidence="7">SF6</strain>
    </source>
</reference>
<dbReference type="Pfam" id="PF04932">
    <property type="entry name" value="Wzy_C"/>
    <property type="match status" value="1"/>
</dbReference>
<feature type="transmembrane region" description="Helical" evidence="5">
    <location>
        <begin position="222"/>
        <end position="241"/>
    </location>
</feature>
<feature type="transmembrane region" description="Helical" evidence="5">
    <location>
        <begin position="253"/>
        <end position="273"/>
    </location>
</feature>
<feature type="transmembrane region" description="Helical" evidence="5">
    <location>
        <begin position="132"/>
        <end position="150"/>
    </location>
</feature>
<dbReference type="Proteomes" id="UP001053296">
    <property type="component" value="Chromosome"/>
</dbReference>
<proteinExistence type="predicted"/>
<dbReference type="EMBL" id="AP024485">
    <property type="protein sequence ID" value="BCS89115.1"/>
    <property type="molecule type" value="Genomic_DNA"/>
</dbReference>